<evidence type="ECO:0000256" key="1">
    <source>
        <dbReference type="SAM" id="Phobius"/>
    </source>
</evidence>
<dbReference type="AlphaFoldDB" id="A0AAV4LPN2"/>
<dbReference type="RefSeq" id="XP_067713526.1">
    <property type="nucleotide sequence ID" value="XM_067857425.1"/>
</dbReference>
<proteinExistence type="predicted"/>
<keyword evidence="1" id="KW-0812">Transmembrane</keyword>
<sequence length="884" mass="97534">MSGNLGKQLTDSPSNLKEAIDWILRVTGKDGQSGTVGGSGHGTQALATAVGQLLGDVESSSHELKEAFGKIKEALSPNPSGLIDNLADGLAKFIGYENGSGNIGNGGIAVGQNGEIGKPHESRDVAKEFKYGLATYKDGYIWSYPRGADWNRDFSRPVTDHSKAAKIFLGCVPMLLYGLGLLYWRCRESGEWNSLKLKETGISGNELCYFLSSQGFVRTELRSQTLKSVLNTAFKGFDELSSAVIGSNSIIGFLNNLHSNLKHTLRTTVSKNLSDIFKTSSISVLFLVSSAYFTHHRQKSTQSHPPSSIRQMLYWLSGLTMTPQFGDLLNHFVTVVPDDFNVAVSGSSKQKEKLTADDLMGHLITSCLSSSWVLGTIQGSGGSEKPLLHEIFSNTEDLKYAYVASSLFYTLSSYTYALQFQLTFLVRQCRFSYDDACGWQQCKYGGSYTRGVTVHSYLCPSNGNGCDNTNSPLQAFLTDNLKGFSRNIPGNAGHLATCSGSYCHTPMGFNGHLRSDKKTGENIYDNLSYFCGDSKDPLRQLGEKLYCLTKRTPRILGEMFGFLTQLTGQAFSDSKVQSSLRLAVSSSTQASKSIKEFIPSLSTPSSLLSNSISTLTNTVTFWETLDGYFAASSLASGLYNLNQHCHKVQTDSDWGVKTTHEANGCSNPTDLFSLYIMVNDKKTPDCASKHCGPYLNPLCYSTGATFSPNYSPTYLSWLLYLHDDFYDWLHNMLDDLINVKCLSISGGTHAAGCLCPSVVQCSEVLPHLYSRGFDFYSASWLKYKKVTCQKFHDRLKAVAEGKPINDLLTIIDEFLYIFRYSFLHKVSAFWTIYTCLIMYTFFFLLDTLHLRSHLKLTVSHVVPPVSLLTSGQPLPVTKLTYLVS</sequence>
<dbReference type="GeneID" id="94192938"/>
<keyword evidence="3" id="KW-1185">Reference proteome</keyword>
<comment type="caution">
    <text evidence="2">The sequence shown here is derived from an EMBL/GenBank/DDBJ whole genome shotgun (WGS) entry which is preliminary data.</text>
</comment>
<evidence type="ECO:0000313" key="3">
    <source>
        <dbReference type="Proteomes" id="UP001497744"/>
    </source>
</evidence>
<dbReference type="InterPro" id="IPR024751">
    <property type="entry name" value="VESA1"/>
</dbReference>
<keyword evidence="1" id="KW-0472">Membrane</keyword>
<keyword evidence="1" id="KW-1133">Transmembrane helix</keyword>
<name>A0AAV4LPN2_BABCB</name>
<feature type="transmembrane region" description="Helical" evidence="1">
    <location>
        <begin position="827"/>
        <end position="845"/>
    </location>
</feature>
<protein>
    <submittedName>
        <fullName evidence="2">Variant erythrocyte surface antigen-1 family protein</fullName>
    </submittedName>
</protein>
<reference evidence="2 3" key="1">
    <citation type="submission" date="2021-06" db="EMBL/GenBank/DDBJ databases">
        <title>Genome sequence of Babesia caballi.</title>
        <authorList>
            <person name="Yamagishi J."/>
            <person name="Kidaka T."/>
            <person name="Ochi A."/>
        </authorList>
    </citation>
    <scope>NUCLEOTIDE SEQUENCE [LARGE SCALE GENOMIC DNA]</scope>
    <source>
        <strain evidence="2">USDA-D6B2</strain>
    </source>
</reference>
<gene>
    <name evidence="2" type="ORF">BcabD6B2_08900</name>
</gene>
<evidence type="ECO:0000313" key="2">
    <source>
        <dbReference type="EMBL" id="GIX61455.1"/>
    </source>
</evidence>
<dbReference type="Proteomes" id="UP001497744">
    <property type="component" value="Unassembled WGS sequence"/>
</dbReference>
<dbReference type="EMBL" id="BPLF01000001">
    <property type="protein sequence ID" value="GIX61455.1"/>
    <property type="molecule type" value="Genomic_DNA"/>
</dbReference>
<dbReference type="Pfam" id="PF12785">
    <property type="entry name" value="VESA1_N"/>
    <property type="match status" value="1"/>
</dbReference>
<accession>A0AAV4LPN2</accession>
<organism evidence="2 3">
    <name type="scientific">Babesia caballi</name>
    <dbReference type="NCBI Taxonomy" id="5871"/>
    <lineage>
        <taxon>Eukaryota</taxon>
        <taxon>Sar</taxon>
        <taxon>Alveolata</taxon>
        <taxon>Apicomplexa</taxon>
        <taxon>Aconoidasida</taxon>
        <taxon>Piroplasmida</taxon>
        <taxon>Babesiidae</taxon>
        <taxon>Babesia</taxon>
    </lineage>
</organism>